<evidence type="ECO:0000256" key="2">
    <source>
        <dbReference type="ARBA" id="ARBA00022679"/>
    </source>
</evidence>
<dbReference type="KEGG" id="ftz:CH68_1552"/>
<dbReference type="OMA" id="ARMIVNC"/>
<dbReference type="InterPro" id="IPR029044">
    <property type="entry name" value="Nucleotide-diphossugar_trans"/>
</dbReference>
<dbReference type="PANTHER" id="PTHR22916">
    <property type="entry name" value="GLYCOSYLTRANSFERASE"/>
    <property type="match status" value="1"/>
</dbReference>
<keyword evidence="2 3" id="KW-0808">Transferase</keyword>
<dbReference type="HOGENOM" id="CLU_025996_25_0_6"/>
<dbReference type="SUPFAM" id="SSF53448">
    <property type="entry name" value="Nucleotide-diphospho-sugar transferases"/>
    <property type="match status" value="1"/>
</dbReference>
<dbReference type="InterPro" id="IPR001173">
    <property type="entry name" value="Glyco_trans_2-like"/>
</dbReference>
<name>A0A0B3VE18_FRATU</name>
<dbReference type="KEGG" id="ftv:CH67_1822"/>
<evidence type="ECO:0000313" key="3">
    <source>
        <dbReference type="EMBL" id="NDS67973.1"/>
    </source>
</evidence>
<dbReference type="KEGG" id="ftc:DA46_1326"/>
<accession>A0A0B3VE18</accession>
<organism evidence="3">
    <name type="scientific">Francisella tularensis subsp. holarctica</name>
    <dbReference type="NCBI Taxonomy" id="119857"/>
    <lineage>
        <taxon>Bacteria</taxon>
        <taxon>Pseudomonadati</taxon>
        <taxon>Pseudomonadota</taxon>
        <taxon>Gammaproteobacteria</taxon>
        <taxon>Thiotrichales</taxon>
        <taxon>Francisellaceae</taxon>
        <taxon>Francisella</taxon>
    </lineage>
</organism>
<dbReference type="EMBL" id="JAAGJP010000010">
    <property type="protein sequence ID" value="NDS67973.1"/>
    <property type="molecule type" value="Genomic_DNA"/>
</dbReference>
<evidence type="ECO:0000256" key="1">
    <source>
        <dbReference type="ARBA" id="ARBA00022676"/>
    </source>
</evidence>
<reference evidence="3" key="2">
    <citation type="submission" date="2020-02" db="EMBL/GenBank/DDBJ databases">
        <title>Using affinity propagation clustering for identifying bacterial clades and subclades with whole-genome sequences of Francisella tularensis.</title>
        <authorList>
            <person name="Homeier-Bachmann T."/>
            <person name="Abdel-Glil M.Y."/>
            <person name="Hackbart A."/>
            <person name="Hotzel H."/>
            <person name="Tomaso H."/>
        </authorList>
    </citation>
    <scope>NUCLEOTIDE SEQUENCE</scope>
    <source>
        <strain evidence="3">15T0085</strain>
    </source>
</reference>
<gene>
    <name evidence="3" type="ORF">FWI86_02415</name>
</gene>
<dbReference type="PANTHER" id="PTHR22916:SF51">
    <property type="entry name" value="GLYCOSYLTRANSFERASE EPSH-RELATED"/>
    <property type="match status" value="1"/>
</dbReference>
<protein>
    <submittedName>
        <fullName evidence="3">Glycosyltransferase family 2 protein</fullName>
    </submittedName>
</protein>
<comment type="caution">
    <text evidence="3">The sequence shown here is derived from an EMBL/GenBank/DDBJ whole genome shotgun (WGS) entry which is preliminary data.</text>
</comment>
<dbReference type="eggNOG" id="COG1215">
    <property type="taxonomic scope" value="Bacteria"/>
</dbReference>
<dbReference type="GO" id="GO:0016758">
    <property type="term" value="F:hexosyltransferase activity"/>
    <property type="evidence" value="ECO:0007669"/>
    <property type="project" value="UniProtKB-ARBA"/>
</dbReference>
<sequence length="319" mass="37555">MKYCELITLVIPIYNIENYLGRCLDSVINQTYKDLEIILVNDGSTDNSLEICESYAKEDSRIKIINKNNGGLSSARNVGLDACKGDYVTFIDSDDWVSLDYIEILYKNIIDNNADISIINAIKVKSQNNDFTLKEQKNLLHTYFSSIEFALDNTLPVMACAKLYKTKLFENLRFTNSIVFEDEDIMYRLLYHANKIVCTDYIGYFYFQRPTSITSSKKKRQNIIKSSDSLIFVLTKKEQFFKGKTTIPYKFYIDSAGLLSRYYAKSFLYPFDKEMIKQRKKIKLFINKLLQNTKSIETFRYKIKRNFIKYFMFFFLFKD</sequence>
<dbReference type="Gene3D" id="3.90.550.10">
    <property type="entry name" value="Spore Coat Polysaccharide Biosynthesis Protein SpsA, Chain A"/>
    <property type="match status" value="1"/>
</dbReference>
<proteinExistence type="predicted"/>
<dbReference type="Pfam" id="PF00535">
    <property type="entry name" value="Glycos_transf_2"/>
    <property type="match status" value="1"/>
</dbReference>
<dbReference type="CDD" id="cd00761">
    <property type="entry name" value="Glyco_tranf_GTA_type"/>
    <property type="match status" value="1"/>
</dbReference>
<dbReference type="RefSeq" id="WP_003016703.1">
    <property type="nucleotide sequence ID" value="NZ_CP009693.1"/>
</dbReference>
<keyword evidence="1" id="KW-0328">Glycosyltransferase</keyword>
<reference evidence="3" key="1">
    <citation type="submission" date="2019-08" db="EMBL/GenBank/DDBJ databases">
        <authorList>
            <person name="Busch A."/>
        </authorList>
    </citation>
    <scope>NUCLEOTIDE SEQUENCE</scope>
    <source>
        <strain evidence="3">15T0085</strain>
    </source>
</reference>
<dbReference type="AlphaFoldDB" id="A0A0B3VE18"/>